<accession>A0A2U3QH67</accession>
<dbReference type="AlphaFoldDB" id="A0A2U3QH67"/>
<evidence type="ECO:0000313" key="1">
    <source>
        <dbReference type="EMBL" id="SPQ00751.1"/>
    </source>
</evidence>
<dbReference type="EMBL" id="OUUY01000077">
    <property type="protein sequence ID" value="SPQ00751.1"/>
    <property type="molecule type" value="Genomic_DNA"/>
</dbReference>
<reference evidence="2" key="1">
    <citation type="submission" date="2018-03" db="EMBL/GenBank/DDBJ databases">
        <authorList>
            <person name="Zecchin S."/>
        </authorList>
    </citation>
    <scope>NUCLEOTIDE SEQUENCE [LARGE SCALE GENOMIC DNA]</scope>
</reference>
<protein>
    <submittedName>
        <fullName evidence="1">Uncharacterized protein</fullName>
    </submittedName>
</protein>
<sequence>MQLRIIPSPTARKREDCVSAASAARIASRLQRWAPVPSEVRKLDGPRMSGDVLMHALWIENSSC</sequence>
<proteinExistence type="predicted"/>
<gene>
    <name evidence="1" type="ORF">NBG4_310024</name>
</gene>
<organism evidence="1 2">
    <name type="scientific">Candidatus Sulfobium mesophilum</name>
    <dbReference type="NCBI Taxonomy" id="2016548"/>
    <lineage>
        <taxon>Bacteria</taxon>
        <taxon>Pseudomonadati</taxon>
        <taxon>Nitrospirota</taxon>
        <taxon>Nitrospiria</taxon>
        <taxon>Nitrospirales</taxon>
        <taxon>Nitrospiraceae</taxon>
        <taxon>Candidatus Sulfobium</taxon>
    </lineage>
</organism>
<name>A0A2U3QH67_9BACT</name>
<evidence type="ECO:0000313" key="2">
    <source>
        <dbReference type="Proteomes" id="UP000245125"/>
    </source>
</evidence>
<keyword evidence="2" id="KW-1185">Reference proteome</keyword>
<dbReference type="Proteomes" id="UP000245125">
    <property type="component" value="Unassembled WGS sequence"/>
</dbReference>